<dbReference type="SUPFAM" id="SSF53474">
    <property type="entry name" value="alpha/beta-Hydrolases"/>
    <property type="match status" value="1"/>
</dbReference>
<proteinExistence type="predicted"/>
<dbReference type="InterPro" id="IPR029058">
    <property type="entry name" value="AB_hydrolase_fold"/>
</dbReference>
<dbReference type="EMBL" id="UINC01064406">
    <property type="protein sequence ID" value="SVB93044.1"/>
    <property type="molecule type" value="Genomic_DNA"/>
</dbReference>
<name>A0A382I054_9ZZZZ</name>
<dbReference type="Gene3D" id="3.40.50.1820">
    <property type="entry name" value="alpha/beta hydrolase"/>
    <property type="match status" value="2"/>
</dbReference>
<gene>
    <name evidence="1" type="ORF">METZ01_LOCUS245898</name>
</gene>
<dbReference type="AlphaFoldDB" id="A0A382I054"/>
<reference evidence="1" key="1">
    <citation type="submission" date="2018-05" db="EMBL/GenBank/DDBJ databases">
        <authorList>
            <person name="Lanie J.A."/>
            <person name="Ng W.-L."/>
            <person name="Kazmierczak K.M."/>
            <person name="Andrzejewski T.M."/>
            <person name="Davidsen T.M."/>
            <person name="Wayne K.J."/>
            <person name="Tettelin H."/>
            <person name="Glass J.I."/>
            <person name="Rusch D."/>
            <person name="Podicherti R."/>
            <person name="Tsui H.-C.T."/>
            <person name="Winkler M.E."/>
        </authorList>
    </citation>
    <scope>NUCLEOTIDE SEQUENCE</scope>
</reference>
<accession>A0A382I054</accession>
<evidence type="ECO:0008006" key="2">
    <source>
        <dbReference type="Google" id="ProtNLM"/>
    </source>
</evidence>
<dbReference type="PANTHER" id="PTHR22946">
    <property type="entry name" value="DIENELACTONE HYDROLASE DOMAIN-CONTAINING PROTEIN-RELATED"/>
    <property type="match status" value="1"/>
</dbReference>
<evidence type="ECO:0000313" key="1">
    <source>
        <dbReference type="EMBL" id="SVB93044.1"/>
    </source>
</evidence>
<protein>
    <recommendedName>
        <fullName evidence="2">Peptidase S9 prolyl oligopeptidase catalytic domain-containing protein</fullName>
    </recommendedName>
</protein>
<sequence>MRKSIKISFLVIFLVLLLLITPQARASFKAILFIPQILPAIPIKPLEYVSGTPTRLEITFESSKGFSEADIYLPSGNGTHPGVVFFMGIVPPDREEKRILALAEGLARTGMVVLIPWLETQAENRLVVDDIETLVDAFLYLQKHERVDGTRVGMGGICTGASMAVVAAQSNRINEEVTFVNLFAGYYDAFDLVKSTASETRFNGDSESPWVPDNLTKNMVNNHLIHGAEPDDRNILLKIMENGTWNQNQYDSLTLSGKSVLTLLGRPSLDEAKKAITNLNPHTVDFLKKVSPSSNIDMLKADVLLMHDLQDRLVPAEESRRLARAVRFNGGEVYHTEFSLFQNAVKVHTTEADETGKLNFIKQAFKLYRHMHKVMSLSG</sequence>
<dbReference type="InterPro" id="IPR050261">
    <property type="entry name" value="FrsA_esterase"/>
</dbReference>
<organism evidence="1">
    <name type="scientific">marine metagenome</name>
    <dbReference type="NCBI Taxonomy" id="408172"/>
    <lineage>
        <taxon>unclassified sequences</taxon>
        <taxon>metagenomes</taxon>
        <taxon>ecological metagenomes</taxon>
    </lineage>
</organism>